<evidence type="ECO:0000256" key="1">
    <source>
        <dbReference type="ARBA" id="ARBA00022723"/>
    </source>
</evidence>
<keyword evidence="2 5" id="KW-0378">Hydrolase</keyword>
<dbReference type="GO" id="GO:0005975">
    <property type="term" value="P:carbohydrate metabolic process"/>
    <property type="evidence" value="ECO:0007669"/>
    <property type="project" value="InterPro"/>
</dbReference>
<dbReference type="GO" id="GO:0016020">
    <property type="term" value="C:membrane"/>
    <property type="evidence" value="ECO:0007669"/>
    <property type="project" value="TreeGrafter"/>
</dbReference>
<dbReference type="STRING" id="301302.ERS852420_01498"/>
<evidence type="ECO:0000313" key="4">
    <source>
        <dbReference type="EMBL" id="CRL33533.1"/>
    </source>
</evidence>
<dbReference type="Gene3D" id="3.20.20.370">
    <property type="entry name" value="Glycoside hydrolase/deacetylase"/>
    <property type="match status" value="1"/>
</dbReference>
<dbReference type="EMBL" id="CYXV01000005">
    <property type="protein sequence ID" value="CUM91323.1"/>
    <property type="molecule type" value="Genomic_DNA"/>
</dbReference>
<dbReference type="Proteomes" id="UP000095495">
    <property type="component" value="Unassembled WGS sequence"/>
</dbReference>
<dbReference type="Proteomes" id="UP000049979">
    <property type="component" value="Unassembled WGS sequence"/>
</dbReference>
<dbReference type="EC" id="3.-.-.-" evidence="5"/>
<accession>A0A0M6WDU8</accession>
<name>A0A0M6WDU8_9FIRM</name>
<dbReference type="InterPro" id="IPR011330">
    <property type="entry name" value="Glyco_hydro/deAcase_b/a-brl"/>
</dbReference>
<sequence length="231" mass="26248">MWYEMADKKQWKRYVGYALFLFLSYSIGNAAAVVSTMTLQPEKVEKEMKTVAITFDDGPNPEYTPKLLDGLEKRGVKATFFLLGEEVKQYPDVVRRMHDDGHLIGVHSYKHVNFKEVGTACTLQQIEKTQKAIYDVTGEYAGYIRPPYGCWQKELDAQVNLIEVLWNVDPRDWATTDADTVVQRVLKDTKPGDIILLHDASASSVQAAFTVIDTLQKQGYSFVTVEELLLE</sequence>
<dbReference type="CDD" id="cd10954">
    <property type="entry name" value="CE4_CtAXE_like"/>
    <property type="match status" value="1"/>
</dbReference>
<dbReference type="RefSeq" id="WP_022044765.1">
    <property type="nucleotide sequence ID" value="NZ_CP173697.1"/>
</dbReference>
<dbReference type="InterPro" id="IPR050248">
    <property type="entry name" value="Polysacc_deacetylase_ArnD"/>
</dbReference>
<dbReference type="Pfam" id="PF01522">
    <property type="entry name" value="Polysacc_deac_1"/>
    <property type="match status" value="1"/>
</dbReference>
<dbReference type="SUPFAM" id="SSF88713">
    <property type="entry name" value="Glycoside hydrolase/deacetylase"/>
    <property type="match status" value="1"/>
</dbReference>
<reference evidence="4" key="2">
    <citation type="submission" date="2015-05" db="EMBL/GenBank/DDBJ databases">
        <authorList>
            <person name="Wang D.B."/>
            <person name="Wang M."/>
        </authorList>
    </citation>
    <scope>NUCLEOTIDE SEQUENCE [LARGE SCALE GENOMIC DNA]</scope>
    <source>
        <strain evidence="4">M72</strain>
    </source>
</reference>
<dbReference type="GO" id="GO:0046872">
    <property type="term" value="F:metal ion binding"/>
    <property type="evidence" value="ECO:0007669"/>
    <property type="project" value="UniProtKB-KW"/>
</dbReference>
<dbReference type="InterPro" id="IPR002509">
    <property type="entry name" value="NODB_dom"/>
</dbReference>
<keyword evidence="6" id="KW-1185">Reference proteome</keyword>
<dbReference type="PANTHER" id="PTHR10587">
    <property type="entry name" value="GLYCOSYL TRANSFERASE-RELATED"/>
    <property type="match status" value="1"/>
</dbReference>
<gene>
    <name evidence="5" type="primary">pdaA_2</name>
    <name evidence="5" type="ORF">ERS852420_01498</name>
    <name evidence="4" type="ORF">M72_02341</name>
</gene>
<dbReference type="PANTHER" id="PTHR10587:SF133">
    <property type="entry name" value="CHITIN DEACETYLASE 1-RELATED"/>
    <property type="match status" value="1"/>
</dbReference>
<evidence type="ECO:0000313" key="5">
    <source>
        <dbReference type="EMBL" id="CUM91323.1"/>
    </source>
</evidence>
<evidence type="ECO:0000256" key="2">
    <source>
        <dbReference type="ARBA" id="ARBA00022801"/>
    </source>
</evidence>
<reference evidence="6" key="1">
    <citation type="submission" date="2015-05" db="EMBL/GenBank/DDBJ databases">
        <authorList>
            <consortium name="Pathogen Informatics"/>
        </authorList>
    </citation>
    <scope>NUCLEOTIDE SEQUENCE [LARGE SCALE GENOMIC DNA]</scope>
    <source>
        <strain evidence="5 7">2789STDY5608863</strain>
        <strain evidence="6">M72</strain>
    </source>
</reference>
<feature type="domain" description="NodB homology" evidence="3">
    <location>
        <begin position="49"/>
        <end position="223"/>
    </location>
</feature>
<evidence type="ECO:0000259" key="3">
    <source>
        <dbReference type="PROSITE" id="PS51677"/>
    </source>
</evidence>
<proteinExistence type="predicted"/>
<keyword evidence="1" id="KW-0479">Metal-binding</keyword>
<dbReference type="GO" id="GO:0016810">
    <property type="term" value="F:hydrolase activity, acting on carbon-nitrogen (but not peptide) bonds"/>
    <property type="evidence" value="ECO:0007669"/>
    <property type="project" value="InterPro"/>
</dbReference>
<dbReference type="EMBL" id="CVRR01000005">
    <property type="protein sequence ID" value="CRL33533.1"/>
    <property type="molecule type" value="Genomic_DNA"/>
</dbReference>
<organism evidence="4 6">
    <name type="scientific">Roseburia faecis</name>
    <dbReference type="NCBI Taxonomy" id="301302"/>
    <lineage>
        <taxon>Bacteria</taxon>
        <taxon>Bacillati</taxon>
        <taxon>Bacillota</taxon>
        <taxon>Clostridia</taxon>
        <taxon>Lachnospirales</taxon>
        <taxon>Lachnospiraceae</taxon>
        <taxon>Roseburia</taxon>
    </lineage>
</organism>
<evidence type="ECO:0000313" key="7">
    <source>
        <dbReference type="Proteomes" id="UP000095495"/>
    </source>
</evidence>
<protein>
    <submittedName>
        <fullName evidence="4 5">Polysaccharide deacetylase</fullName>
        <ecNumber evidence="5">3.-.-.-</ecNumber>
    </submittedName>
</protein>
<dbReference type="AlphaFoldDB" id="A0A0M6WDU8"/>
<dbReference type="PROSITE" id="PS51677">
    <property type="entry name" value="NODB"/>
    <property type="match status" value="1"/>
</dbReference>
<evidence type="ECO:0000313" key="6">
    <source>
        <dbReference type="Proteomes" id="UP000049979"/>
    </source>
</evidence>
<dbReference type="GeneID" id="99746688"/>